<sequence>MRLRTWLLGAASVLAFGGIAGAETITIATVNNGDMIRMQALSEEFTKENPDIELEWVILEENVLRQRVTTDIATQGGQYDVMTIGTYEVPIWGKQNWLLPLDGLTSDAAYDVDDLLPPIRNGLTVDGKLYAAPFYGESSMTMYRTDLFEEAGLEMPEAPTWDFIAEAARKITDKDKEIYGICLRGKAGWGENMAFLSAMANSFGARWFDEEWRPQFDQPAWKETLDFYINLMNEAGPPGASSNGFNENLALFQTGKCAMWIDATVAASFVTNPKESQVAEKVGFALAPDKGLGKRGNWLWAWSLAIPAGTQKAEAAERFIGWATSKEYLELVAEKEGWANVPPGTRTSLYENPEYQAAAPFAQITLDSINAADPNNPTVDPVPYVGVQFVAIPEFQGIGTSVGQQFSAALAGQVSVDQALQNAQQVTTREMTRAGYIK</sequence>
<dbReference type="EMBL" id="JAODNV010000013">
    <property type="protein sequence ID" value="MCT8991097.1"/>
    <property type="molecule type" value="Genomic_DNA"/>
</dbReference>
<evidence type="ECO:0000313" key="6">
    <source>
        <dbReference type="Proteomes" id="UP001149009"/>
    </source>
</evidence>
<dbReference type="Gene3D" id="3.40.190.10">
    <property type="entry name" value="Periplasmic binding protein-like II"/>
    <property type="match status" value="2"/>
</dbReference>
<name>A0A9X2XBG3_9HYPH</name>
<reference evidence="5" key="1">
    <citation type="submission" date="2022-08" db="EMBL/GenBank/DDBJ databases">
        <title>Chelativorans sichuanense sp. nov., a paraffin oil-degrading bacterium isolated from a mixture of oil-based drill cuttings and paddy soil.</title>
        <authorList>
            <person name="Yu J."/>
            <person name="Liu H."/>
            <person name="Chen Q."/>
        </authorList>
    </citation>
    <scope>NUCLEOTIDE SEQUENCE</scope>
    <source>
        <strain evidence="5">SCAU 2101</strain>
    </source>
</reference>
<comment type="caution">
    <text evidence="5">The sequence shown here is derived from an EMBL/GenBank/DDBJ whole genome shotgun (WGS) entry which is preliminary data.</text>
</comment>
<dbReference type="PANTHER" id="PTHR43649">
    <property type="entry name" value="ARABINOSE-BINDING PROTEIN-RELATED"/>
    <property type="match status" value="1"/>
</dbReference>
<comment type="similarity">
    <text evidence="2">Belongs to the bacterial solute-binding protein 1 family.</text>
</comment>
<evidence type="ECO:0000256" key="3">
    <source>
        <dbReference type="ARBA" id="ARBA00022764"/>
    </source>
</evidence>
<keyword evidence="6" id="KW-1185">Reference proteome</keyword>
<comment type="subcellular location">
    <subcellularLocation>
        <location evidence="1">Periplasm</location>
    </subcellularLocation>
</comment>
<dbReference type="SUPFAM" id="SSF53850">
    <property type="entry name" value="Periplasmic binding protein-like II"/>
    <property type="match status" value="1"/>
</dbReference>
<keyword evidence="3" id="KW-0574">Periplasm</keyword>
<keyword evidence="4" id="KW-0732">Signal</keyword>
<dbReference type="PANTHER" id="PTHR43649:SF12">
    <property type="entry name" value="DIACETYLCHITOBIOSE BINDING PROTEIN DASA"/>
    <property type="match status" value="1"/>
</dbReference>
<dbReference type="CDD" id="cd13585">
    <property type="entry name" value="PBP2_TMBP_like"/>
    <property type="match status" value="1"/>
</dbReference>
<dbReference type="InterPro" id="IPR050490">
    <property type="entry name" value="Bact_solute-bd_prot1"/>
</dbReference>
<evidence type="ECO:0000256" key="4">
    <source>
        <dbReference type="SAM" id="SignalP"/>
    </source>
</evidence>
<dbReference type="Pfam" id="PF01547">
    <property type="entry name" value="SBP_bac_1"/>
    <property type="match status" value="1"/>
</dbReference>
<feature type="chain" id="PRO_5040918651" evidence="4">
    <location>
        <begin position="23"/>
        <end position="438"/>
    </location>
</feature>
<protein>
    <submittedName>
        <fullName evidence="5">Sugar ABC transporter substrate-binding protein</fullName>
    </submittedName>
</protein>
<dbReference type="AlphaFoldDB" id="A0A9X2XBG3"/>
<proteinExistence type="inferred from homology"/>
<dbReference type="RefSeq" id="WP_261515994.1">
    <property type="nucleotide sequence ID" value="NZ_JAODNV010000013.1"/>
</dbReference>
<evidence type="ECO:0000256" key="2">
    <source>
        <dbReference type="ARBA" id="ARBA00008520"/>
    </source>
</evidence>
<dbReference type="GO" id="GO:0042597">
    <property type="term" value="C:periplasmic space"/>
    <property type="evidence" value="ECO:0007669"/>
    <property type="project" value="UniProtKB-SubCell"/>
</dbReference>
<accession>A0A9X2XBG3</accession>
<gene>
    <name evidence="5" type="ORF">NYR54_12480</name>
</gene>
<feature type="signal peptide" evidence="4">
    <location>
        <begin position="1"/>
        <end position="22"/>
    </location>
</feature>
<evidence type="ECO:0000313" key="5">
    <source>
        <dbReference type="EMBL" id="MCT8991097.1"/>
    </source>
</evidence>
<dbReference type="Proteomes" id="UP001149009">
    <property type="component" value="Unassembled WGS sequence"/>
</dbReference>
<evidence type="ECO:0000256" key="1">
    <source>
        <dbReference type="ARBA" id="ARBA00004418"/>
    </source>
</evidence>
<organism evidence="5 6">
    <name type="scientific">Chelativorans petroleitrophicus</name>
    <dbReference type="NCBI Taxonomy" id="2975484"/>
    <lineage>
        <taxon>Bacteria</taxon>
        <taxon>Pseudomonadati</taxon>
        <taxon>Pseudomonadota</taxon>
        <taxon>Alphaproteobacteria</taxon>
        <taxon>Hyphomicrobiales</taxon>
        <taxon>Phyllobacteriaceae</taxon>
        <taxon>Chelativorans</taxon>
    </lineage>
</organism>
<dbReference type="InterPro" id="IPR006059">
    <property type="entry name" value="SBP"/>
</dbReference>